<dbReference type="SUPFAM" id="SSF52540">
    <property type="entry name" value="P-loop containing nucleoside triphosphate hydrolases"/>
    <property type="match status" value="1"/>
</dbReference>
<dbReference type="SUPFAM" id="SSF48334">
    <property type="entry name" value="DNA repair protein MutS, domain III"/>
    <property type="match status" value="1"/>
</dbReference>
<dbReference type="GO" id="GO:0007131">
    <property type="term" value="P:reciprocal meiotic recombination"/>
    <property type="evidence" value="ECO:0007669"/>
    <property type="project" value="TreeGrafter"/>
</dbReference>
<evidence type="ECO:0000259" key="7">
    <source>
        <dbReference type="PROSITE" id="PS00486"/>
    </source>
</evidence>
<evidence type="ECO:0000256" key="4">
    <source>
        <dbReference type="ARBA" id="ARBA00023125"/>
    </source>
</evidence>
<dbReference type="STRING" id="41067.A0A2I2FLQ2"/>
<feature type="domain" description="DNA mismatch repair proteins mutS family" evidence="7">
    <location>
        <begin position="638"/>
        <end position="654"/>
    </location>
</feature>
<keyword evidence="2" id="KW-0547">Nucleotide-binding</keyword>
<protein>
    <submittedName>
        <fullName evidence="8">Muts domain V-domain-containing protein</fullName>
    </submittedName>
</protein>
<keyword evidence="9" id="KW-1185">Reference proteome</keyword>
<dbReference type="GO" id="GO:0005634">
    <property type="term" value="C:nucleus"/>
    <property type="evidence" value="ECO:0007669"/>
    <property type="project" value="TreeGrafter"/>
</dbReference>
<organism evidence="8 9">
    <name type="scientific">Aspergillus candidus</name>
    <dbReference type="NCBI Taxonomy" id="41067"/>
    <lineage>
        <taxon>Eukaryota</taxon>
        <taxon>Fungi</taxon>
        <taxon>Dikarya</taxon>
        <taxon>Ascomycota</taxon>
        <taxon>Pezizomycotina</taxon>
        <taxon>Eurotiomycetes</taxon>
        <taxon>Eurotiomycetidae</taxon>
        <taxon>Eurotiales</taxon>
        <taxon>Aspergillaceae</taxon>
        <taxon>Aspergillus</taxon>
        <taxon>Aspergillus subgen. Circumdati</taxon>
    </lineage>
</organism>
<dbReference type="GO" id="GO:0030983">
    <property type="term" value="F:mismatched DNA binding"/>
    <property type="evidence" value="ECO:0007669"/>
    <property type="project" value="InterPro"/>
</dbReference>
<evidence type="ECO:0000256" key="6">
    <source>
        <dbReference type="SAM" id="MobiDB-lite"/>
    </source>
</evidence>
<evidence type="ECO:0000313" key="8">
    <source>
        <dbReference type="EMBL" id="PLB41567.1"/>
    </source>
</evidence>
<dbReference type="PANTHER" id="PTHR11361">
    <property type="entry name" value="DNA MISMATCH REPAIR PROTEIN MUTS FAMILY MEMBER"/>
    <property type="match status" value="1"/>
</dbReference>
<dbReference type="SMART" id="SM00534">
    <property type="entry name" value="MUTSac"/>
    <property type="match status" value="1"/>
</dbReference>
<dbReference type="InterPro" id="IPR000432">
    <property type="entry name" value="DNA_mismatch_repair_MutS_C"/>
</dbReference>
<dbReference type="RefSeq" id="XP_024675579.1">
    <property type="nucleotide sequence ID" value="XM_024817739.1"/>
</dbReference>
<keyword evidence="3" id="KW-0067">ATP-binding</keyword>
<dbReference type="Gene3D" id="3.30.420.110">
    <property type="entry name" value="MutS, connector domain"/>
    <property type="match status" value="1"/>
</dbReference>
<reference evidence="8 9" key="1">
    <citation type="submission" date="2017-12" db="EMBL/GenBank/DDBJ databases">
        <authorList>
            <consortium name="DOE Joint Genome Institute"/>
            <person name="Haridas S."/>
            <person name="Kjaerbolling I."/>
            <person name="Vesth T.C."/>
            <person name="Frisvad J.C."/>
            <person name="Nybo J.L."/>
            <person name="Theobald S."/>
            <person name="Kuo A."/>
            <person name="Bowyer P."/>
            <person name="Matsuda Y."/>
            <person name="Mondo S."/>
            <person name="Lyhne E.K."/>
            <person name="Kogle M.E."/>
            <person name="Clum A."/>
            <person name="Lipzen A."/>
            <person name="Salamov A."/>
            <person name="Ngan C.Y."/>
            <person name="Daum C."/>
            <person name="Chiniquy J."/>
            <person name="Barry K."/>
            <person name="LaButti K."/>
            <person name="Simmons B.A."/>
            <person name="Magnuson J.K."/>
            <person name="Mortensen U.H."/>
            <person name="Larsen T.O."/>
            <person name="Grigoriev I.V."/>
            <person name="Baker S.E."/>
            <person name="Andersen M.R."/>
            <person name="Nordberg H.P."/>
            <person name="Cantor M.N."/>
            <person name="Hua S.X."/>
        </authorList>
    </citation>
    <scope>NUCLEOTIDE SEQUENCE [LARGE SCALE GENOMIC DNA]</scope>
    <source>
        <strain evidence="8 9">CBS 102.13</strain>
    </source>
</reference>
<dbReference type="InterPro" id="IPR027417">
    <property type="entry name" value="P-loop_NTPase"/>
</dbReference>
<evidence type="ECO:0000313" key="9">
    <source>
        <dbReference type="Proteomes" id="UP000234585"/>
    </source>
</evidence>
<evidence type="ECO:0000256" key="3">
    <source>
        <dbReference type="ARBA" id="ARBA00022840"/>
    </source>
</evidence>
<dbReference type="Pfam" id="PF00488">
    <property type="entry name" value="MutS_V"/>
    <property type="match status" value="1"/>
</dbReference>
<evidence type="ECO:0000256" key="1">
    <source>
        <dbReference type="ARBA" id="ARBA00006271"/>
    </source>
</evidence>
<dbReference type="SUPFAM" id="SSF53150">
    <property type="entry name" value="DNA repair protein MutS, domain II"/>
    <property type="match status" value="1"/>
</dbReference>
<dbReference type="InterPro" id="IPR007861">
    <property type="entry name" value="DNA_mismatch_repair_MutS_clamp"/>
</dbReference>
<dbReference type="Gene3D" id="1.10.1420.10">
    <property type="match status" value="2"/>
</dbReference>
<dbReference type="SMART" id="SM00533">
    <property type="entry name" value="MUTSd"/>
    <property type="match status" value="1"/>
</dbReference>
<feature type="compositionally biased region" description="Acidic residues" evidence="6">
    <location>
        <begin position="860"/>
        <end position="871"/>
    </location>
</feature>
<dbReference type="InterPro" id="IPR007696">
    <property type="entry name" value="DNA_mismatch_repair_MutS_core"/>
</dbReference>
<dbReference type="PROSITE" id="PS00486">
    <property type="entry name" value="DNA_MISMATCH_REPAIR_2"/>
    <property type="match status" value="1"/>
</dbReference>
<evidence type="ECO:0000256" key="5">
    <source>
        <dbReference type="ARBA" id="ARBA00023254"/>
    </source>
</evidence>
<dbReference type="Gene3D" id="3.40.50.300">
    <property type="entry name" value="P-loop containing nucleotide triphosphate hydrolases"/>
    <property type="match status" value="1"/>
</dbReference>
<proteinExistence type="inferred from homology"/>
<dbReference type="PANTHER" id="PTHR11361:SF21">
    <property type="entry name" value="MUTS PROTEIN HOMOLOG 4"/>
    <property type="match status" value="1"/>
</dbReference>
<comment type="similarity">
    <text evidence="1">Belongs to the DNA mismatch repair MutS family.</text>
</comment>
<dbReference type="GeneID" id="36524899"/>
<dbReference type="OrthoDB" id="276261at2759"/>
<dbReference type="FunFam" id="3.40.50.300:FF:002054">
    <property type="entry name" value="DNA mismatch repair protein MSH4"/>
    <property type="match status" value="1"/>
</dbReference>
<feature type="region of interest" description="Disordered" evidence="6">
    <location>
        <begin position="814"/>
        <end position="871"/>
    </location>
</feature>
<keyword evidence="5" id="KW-0469">Meiosis</keyword>
<dbReference type="GO" id="GO:0140664">
    <property type="term" value="F:ATP-dependent DNA damage sensor activity"/>
    <property type="evidence" value="ECO:0007669"/>
    <property type="project" value="InterPro"/>
</dbReference>
<dbReference type="GO" id="GO:0005524">
    <property type="term" value="F:ATP binding"/>
    <property type="evidence" value="ECO:0007669"/>
    <property type="project" value="UniProtKB-KW"/>
</dbReference>
<gene>
    <name evidence="8" type="ORF">BDW47DRAFT_133092</name>
</gene>
<feature type="compositionally biased region" description="Acidic residues" evidence="6">
    <location>
        <begin position="814"/>
        <end position="829"/>
    </location>
</feature>
<dbReference type="InterPro" id="IPR036678">
    <property type="entry name" value="MutS_con_dom_sf"/>
</dbReference>
<evidence type="ECO:0000256" key="2">
    <source>
        <dbReference type="ARBA" id="ARBA00022741"/>
    </source>
</evidence>
<dbReference type="EMBL" id="KZ559120">
    <property type="protein sequence ID" value="PLB41567.1"/>
    <property type="molecule type" value="Genomic_DNA"/>
</dbReference>
<dbReference type="Pfam" id="PF05188">
    <property type="entry name" value="MutS_II"/>
    <property type="match status" value="1"/>
</dbReference>
<dbReference type="Pfam" id="PF05192">
    <property type="entry name" value="MutS_III"/>
    <property type="match status" value="1"/>
</dbReference>
<dbReference type="GO" id="GO:0006298">
    <property type="term" value="P:mismatch repair"/>
    <property type="evidence" value="ECO:0007669"/>
    <property type="project" value="InterPro"/>
</dbReference>
<sequence length="923" mass="101733">MSFPLSQATPVADSFVPLSRQSSGPLRTRPTTTATSVASQDIVCAVSESRGISSTVGLAFVNLSTAETVLCQICDSQTYAKTITKISVFEPTEILFMNTARDSKLYCILHENIPDTTFTFLDRRCWSEKAGHEYVDRLAFPEDLESVKLALGGHFFAACCLAATLKYVELELNRIFASHSLRIRVEPSQGIMSIDLSTIVSLELVQNIHSTKSKHSLFGLLNETLTSMGSRLLRANILQPSTEQSKLLARYDAVEDLSTKEDMFVSVRQALKGFIDADKVLSSLILVPTKRTFQYVEQSVNNVIMLKSYVSSIKSIYKALGTAQSSLLLTIRELCAPAGHRGVEQLIESTLNDHVAYQTKPLDLRNQRIYCVRTGVNTLLDVARQTYKETNMDAVDLIAQLSETHNLNLDLKFDTARQYYISISAAETNCYLPDIFINVYRKKKRIECQTLDLVKLNQKIVDAHNEVVSMSDQTIQELIRDVCTEVSTLFRVSEAIAMLDMLSTFAQLATCNDYIRPELTDVLAIKSGRHPLREKIHTKKYVPNDAYATPQSRFQIITGCNMSGKSTYIRALALMTIMAQIGSFVPAEYASFPLVHQLFARVSTADDLEANVSTFASEMREMAFILRSLELSPDNNKSMVLIDELGRGTSPTDGLSIALAIAEALLCTTHALTWFVTHFHDLATILSARPGAVSLHLAADLTADGSKMTMLYRIAEGVPPAQAYGLALANLVDFAPDVMRIARDVSAAMDALARRRHSRARSVGIAHKRRLLLALREQLVLARCGTVSGEALRRWLVRLQDEFVVRMDAADEEGSLCEGDSDGGGDSDSEGNVRLLDSDGGNDGDDDGDISLVGIHSGNDGDDGADDMSCDSDGEVLATDKHPTHHSALVFYTRTSCLYLVSFSWSRPTGERDLLVEFSFSCG</sequence>
<dbReference type="InterPro" id="IPR007860">
    <property type="entry name" value="DNA_mmatch_repair_MutS_con_dom"/>
</dbReference>
<accession>A0A2I2FLQ2</accession>
<dbReference type="Proteomes" id="UP000234585">
    <property type="component" value="Unassembled WGS sequence"/>
</dbReference>
<dbReference type="AlphaFoldDB" id="A0A2I2FLQ2"/>
<keyword evidence="4" id="KW-0238">DNA-binding</keyword>
<feature type="compositionally biased region" description="Acidic residues" evidence="6">
    <location>
        <begin position="840"/>
        <end position="849"/>
    </location>
</feature>
<dbReference type="InterPro" id="IPR036187">
    <property type="entry name" value="DNA_mismatch_repair_MutS_sf"/>
</dbReference>
<name>A0A2I2FLQ2_ASPCN</name>
<dbReference type="InterPro" id="IPR045076">
    <property type="entry name" value="MutS"/>
</dbReference>
<dbReference type="Pfam" id="PF05190">
    <property type="entry name" value="MutS_IV"/>
    <property type="match status" value="1"/>
</dbReference>